<dbReference type="EMBL" id="JAZGQO010000013">
    <property type="protein sequence ID" value="KAK6171860.1"/>
    <property type="molecule type" value="Genomic_DNA"/>
</dbReference>
<feature type="domain" description="Reverse transcriptase" evidence="1">
    <location>
        <begin position="293"/>
        <end position="565"/>
    </location>
</feature>
<dbReference type="GO" id="GO:0006259">
    <property type="term" value="P:DNA metabolic process"/>
    <property type="evidence" value="ECO:0007669"/>
    <property type="project" value="UniProtKB-ARBA"/>
</dbReference>
<dbReference type="PANTHER" id="PTHR36688:SF2">
    <property type="entry name" value="ENDONUCLEASE_EXONUCLEASE_PHOSPHATASE DOMAIN-CONTAINING PROTEIN"/>
    <property type="match status" value="1"/>
</dbReference>
<reference evidence="3 4" key="1">
    <citation type="submission" date="2024-01" db="EMBL/GenBank/DDBJ databases">
        <title>The genome of the rayed Mediterranean limpet Patella caerulea (Linnaeus, 1758).</title>
        <authorList>
            <person name="Anh-Thu Weber A."/>
            <person name="Halstead-Nussloch G."/>
        </authorList>
    </citation>
    <scope>NUCLEOTIDE SEQUENCE [LARGE SCALE GENOMIC DNA]</scope>
    <source>
        <strain evidence="3">AATW-2023a</strain>
        <tissue evidence="3">Whole specimen</tissue>
    </source>
</reference>
<evidence type="ECO:0000259" key="2">
    <source>
        <dbReference type="PROSITE" id="PS50879"/>
    </source>
</evidence>
<evidence type="ECO:0000313" key="3">
    <source>
        <dbReference type="EMBL" id="KAK6171860.1"/>
    </source>
</evidence>
<dbReference type="InterPro" id="IPR036397">
    <property type="entry name" value="RNaseH_sf"/>
</dbReference>
<feature type="domain" description="RNase H type-1" evidence="2">
    <location>
        <begin position="775"/>
        <end position="908"/>
    </location>
</feature>
<dbReference type="GO" id="GO:0003676">
    <property type="term" value="F:nucleic acid binding"/>
    <property type="evidence" value="ECO:0007669"/>
    <property type="project" value="InterPro"/>
</dbReference>
<organism evidence="3 4">
    <name type="scientific">Patella caerulea</name>
    <name type="common">Rayed Mediterranean limpet</name>
    <dbReference type="NCBI Taxonomy" id="87958"/>
    <lineage>
        <taxon>Eukaryota</taxon>
        <taxon>Metazoa</taxon>
        <taxon>Spiralia</taxon>
        <taxon>Lophotrochozoa</taxon>
        <taxon>Mollusca</taxon>
        <taxon>Gastropoda</taxon>
        <taxon>Patellogastropoda</taxon>
        <taxon>Patelloidea</taxon>
        <taxon>Patellidae</taxon>
        <taxon>Patella</taxon>
    </lineage>
</organism>
<dbReference type="Gene3D" id="3.30.420.10">
    <property type="entry name" value="Ribonuclease H-like superfamily/Ribonuclease H"/>
    <property type="match status" value="1"/>
</dbReference>
<dbReference type="GO" id="GO:0004523">
    <property type="term" value="F:RNA-DNA hybrid ribonuclease activity"/>
    <property type="evidence" value="ECO:0007669"/>
    <property type="project" value="InterPro"/>
</dbReference>
<dbReference type="InterPro" id="IPR002156">
    <property type="entry name" value="RNaseH_domain"/>
</dbReference>
<dbReference type="PROSITE" id="PS50878">
    <property type="entry name" value="RT_POL"/>
    <property type="match status" value="1"/>
</dbReference>
<dbReference type="InterPro" id="IPR012337">
    <property type="entry name" value="RNaseH-like_sf"/>
</dbReference>
<dbReference type="InterPro" id="IPR000477">
    <property type="entry name" value="RT_dom"/>
</dbReference>
<dbReference type="PANTHER" id="PTHR36688">
    <property type="entry name" value="ENDO/EXONUCLEASE/PHOSPHATASE DOMAIN-CONTAINING PROTEIN"/>
    <property type="match status" value="1"/>
</dbReference>
<dbReference type="CDD" id="cd01650">
    <property type="entry name" value="RT_nLTR_like"/>
    <property type="match status" value="1"/>
</dbReference>
<dbReference type="Pfam" id="PF00075">
    <property type="entry name" value="RNase_H"/>
    <property type="match status" value="1"/>
</dbReference>
<dbReference type="SUPFAM" id="SSF53098">
    <property type="entry name" value="Ribonuclease H-like"/>
    <property type="match status" value="1"/>
</dbReference>
<gene>
    <name evidence="3" type="ORF">SNE40_018284</name>
</gene>
<dbReference type="PROSITE" id="PS50879">
    <property type="entry name" value="RNASE_H_1"/>
    <property type="match status" value="1"/>
</dbReference>
<evidence type="ECO:0000313" key="4">
    <source>
        <dbReference type="Proteomes" id="UP001347796"/>
    </source>
</evidence>
<keyword evidence="4" id="KW-1185">Reference proteome</keyword>
<accession>A0AAN8JAR7</accession>
<dbReference type="AlphaFoldDB" id="A0AAN8JAR7"/>
<dbReference type="CDD" id="cd09276">
    <property type="entry name" value="Rnase_HI_RT_non_LTR"/>
    <property type="match status" value="1"/>
</dbReference>
<evidence type="ECO:0000259" key="1">
    <source>
        <dbReference type="PROSITE" id="PS50878"/>
    </source>
</evidence>
<protein>
    <submittedName>
        <fullName evidence="3">Uncharacterized protein</fullName>
    </submittedName>
</protein>
<dbReference type="InterPro" id="IPR043502">
    <property type="entry name" value="DNA/RNA_pol_sf"/>
</dbReference>
<dbReference type="Proteomes" id="UP001347796">
    <property type="component" value="Unassembled WGS sequence"/>
</dbReference>
<dbReference type="SUPFAM" id="SSF56672">
    <property type="entry name" value="DNA/RNA polymerases"/>
    <property type="match status" value="1"/>
</dbReference>
<comment type="caution">
    <text evidence="3">The sequence shown here is derived from an EMBL/GenBank/DDBJ whole genome shotgun (WGS) entry which is preliminary data.</text>
</comment>
<name>A0AAN8JAR7_PATCE</name>
<dbReference type="Pfam" id="PF00078">
    <property type="entry name" value="RVT_1"/>
    <property type="match status" value="1"/>
</dbReference>
<proteinExistence type="predicted"/>
<sequence>MANRCDWQVHEDETLGSDHLLIEFCIQCETTREVYNGKPNWKLKEADWANFRVNCLEWKEDDIINANIDVYAANITSAIIGAADDSIPKTSGGKPRIRKPWWSLECQKAVNERKKALRLRKRHYNEVNHQNYLKLKYAARDTIRKAQSGHWMTFCNALNQNTQTGVVWKKLNAMNGKRRSFNIPNLKNGDEYATNGNEKADLLAKTFADASRDENQSPEFLKRKEIFYSQHPSLEIEPNEGAKPINLPFSEEELIKALSLKKDSAAGEDKVKYSMLKHLPRNAKRILLNFFNTSWLAGEVPKEWRKANVIPLPKPGKERTKAESYRPVSLTSTLCKTLETMVNIRLQFYLESNRLIDENQSGFRKGRSTMDHLVRLQQVMSQALLSGNLLCAVFVDLTKAFDLVWLDGLLFKLGRIGKTGIMFRWIKSFLSDRRIQVNVGRFLSAEQTLENGTPQGSVISPTLFNIMINDIQKSSYLDAKTELAKFADDSTIWRTGRHFCELQKNMQKALDKFMAWANDWGFKVSEKKTIGMLVSRDSGINRMTLCMNGKTIEFKDQTKFLGVIFDRRLTWKPHIDETVDRCTKILNLMRKITGSTWGANRVTLMMVYRALIRSVLDYGSLAFMNCAPLLLRKLDTIQHKALCVATGVGQGTRREALLQEAGELPLSLRRKELATRYWAKISQLGARSPTFVSLQKTRYVRDPRKKSFGQGIRETIKELRLGELVINKHDPPAIAPWTLPIPPVNLDLLQKTDKKNNPTAARALSLEHLEDNWPSNDWDHVYTDGSRNPERGTSSFGIHLPNGEQGISRKLPNNCSVYTAELVAIRDAISWISHQKTSKFVIPSDSLSSLISIQTDNSDSRPEVILEIRQLYQRVLEKGSKVELVWIPSHVNIRGNEEADRLANEGLKDTAPLRTIDYSTTEIYSMVKRQVNSIWELKLVELDTYRFRLDDKINTKTAINHPRRDICRFISKLRVRERLRDHKHQVIVCECGEECTTNHVLVDCEVYKEERRELVRTMVTNNIPFNTKNLLFPRPDLKLQIFEQIHALMETVGLSRIVK</sequence>
<dbReference type="InterPro" id="IPR052560">
    <property type="entry name" value="RdDP_mobile_element"/>
</dbReference>